<evidence type="ECO:0000256" key="4">
    <source>
        <dbReference type="ARBA" id="ARBA00022982"/>
    </source>
</evidence>
<dbReference type="RefSeq" id="WP_302048658.1">
    <property type="nucleotide sequence ID" value="NZ_JAMJEV010000007.1"/>
</dbReference>
<evidence type="ECO:0000313" key="10">
    <source>
        <dbReference type="EMBL" id="MDO0823150.1"/>
    </source>
</evidence>
<evidence type="ECO:0000256" key="5">
    <source>
        <dbReference type="ARBA" id="ARBA00023004"/>
    </source>
</evidence>
<keyword evidence="1" id="KW-0813">Transport</keyword>
<organism evidence="10 11">
    <name type="scientific">Desulfosporosinus nitroreducens</name>
    <dbReference type="NCBI Taxonomy" id="2018668"/>
    <lineage>
        <taxon>Bacteria</taxon>
        <taxon>Bacillati</taxon>
        <taxon>Bacillota</taxon>
        <taxon>Clostridia</taxon>
        <taxon>Eubacteriales</taxon>
        <taxon>Desulfitobacteriaceae</taxon>
        <taxon>Desulfosporosinus</taxon>
    </lineage>
</organism>
<keyword evidence="11" id="KW-1185">Reference proteome</keyword>
<keyword evidence="3" id="KW-0479">Metal-binding</keyword>
<sequence length="130" mass="13991">MLNSILSLFKAKEQPKVICGCMNVTEKDIMNAINKGANSFEEVQVATKVGTGCGNCVAGNKKLVDEVLLNKKINENQIVCGCMKVRVQDIVNAIKDGARSFEEVQTVTKVGTGCGNCVESNKALFAHLIK</sequence>
<evidence type="ECO:0000256" key="1">
    <source>
        <dbReference type="ARBA" id="ARBA00022448"/>
    </source>
</evidence>
<proteinExistence type="inferred from homology"/>
<evidence type="ECO:0000256" key="7">
    <source>
        <dbReference type="ARBA" id="ARBA00039386"/>
    </source>
</evidence>
<dbReference type="Gene3D" id="1.10.10.1100">
    <property type="entry name" value="BFD-like [2Fe-2S]-binding domain"/>
    <property type="match status" value="2"/>
</dbReference>
<feature type="domain" description="BFD-like [2Fe-2S]-binding" evidence="9">
    <location>
        <begin position="78"/>
        <end position="126"/>
    </location>
</feature>
<evidence type="ECO:0000313" key="11">
    <source>
        <dbReference type="Proteomes" id="UP001176021"/>
    </source>
</evidence>
<comment type="caution">
    <text evidence="10">The sequence shown here is derived from an EMBL/GenBank/DDBJ whole genome shotgun (WGS) entry which is preliminary data.</text>
</comment>
<dbReference type="InterPro" id="IPR007419">
    <property type="entry name" value="BFD-like_2Fe2S-bd_dom"/>
</dbReference>
<dbReference type="Proteomes" id="UP001176021">
    <property type="component" value="Unassembled WGS sequence"/>
</dbReference>
<reference evidence="10" key="1">
    <citation type="submission" date="2022-05" db="EMBL/GenBank/DDBJ databases">
        <title>Expanded diversity of anoxic marine methylotrophy in a Black Sea sulfate reducing microorganism.</title>
        <authorList>
            <person name="Fischer P.Q."/>
            <person name="Stams A.J.M."/>
            <person name="Villanueva L."/>
            <person name="Sousa D.Z."/>
        </authorList>
    </citation>
    <scope>NUCLEOTIDE SEQUENCE</scope>
    <source>
        <strain evidence="10">P130</strain>
    </source>
</reference>
<keyword evidence="5" id="KW-0408">Iron</keyword>
<dbReference type="PANTHER" id="PTHR37424:SF1">
    <property type="entry name" value="BACTERIOFERRITIN-ASSOCIATED FERREDOXIN"/>
    <property type="match status" value="1"/>
</dbReference>
<name>A0ABT8QPT7_9FIRM</name>
<evidence type="ECO:0000256" key="3">
    <source>
        <dbReference type="ARBA" id="ARBA00022723"/>
    </source>
</evidence>
<keyword evidence="2" id="KW-0001">2Fe-2S</keyword>
<evidence type="ECO:0000256" key="6">
    <source>
        <dbReference type="ARBA" id="ARBA00023014"/>
    </source>
</evidence>
<keyword evidence="4" id="KW-0249">Electron transport</keyword>
<dbReference type="EMBL" id="JAMJEV010000007">
    <property type="protein sequence ID" value="MDO0823150.1"/>
    <property type="molecule type" value="Genomic_DNA"/>
</dbReference>
<dbReference type="InterPro" id="IPR041854">
    <property type="entry name" value="BFD-like_2Fe2S-bd_dom_sf"/>
</dbReference>
<evidence type="ECO:0000259" key="9">
    <source>
        <dbReference type="Pfam" id="PF04324"/>
    </source>
</evidence>
<dbReference type="Pfam" id="PF04324">
    <property type="entry name" value="Fer2_BFD"/>
    <property type="match status" value="2"/>
</dbReference>
<keyword evidence="6" id="KW-0411">Iron-sulfur</keyword>
<evidence type="ECO:0000256" key="8">
    <source>
        <dbReference type="ARBA" id="ARBA00046332"/>
    </source>
</evidence>
<comment type="similarity">
    <text evidence="8">Belongs to the Bfd family.</text>
</comment>
<dbReference type="InterPro" id="IPR052371">
    <property type="entry name" value="BFD-associated_ferredoxin"/>
</dbReference>
<evidence type="ECO:0000256" key="2">
    <source>
        <dbReference type="ARBA" id="ARBA00022714"/>
    </source>
</evidence>
<gene>
    <name evidence="10" type="ORF">M8H41_09825</name>
</gene>
<dbReference type="PANTHER" id="PTHR37424">
    <property type="entry name" value="BACTERIOFERRITIN-ASSOCIATED FERREDOXIN"/>
    <property type="match status" value="1"/>
</dbReference>
<protein>
    <recommendedName>
        <fullName evidence="7">Bacterioferritin-associated ferredoxin</fullName>
    </recommendedName>
</protein>
<accession>A0ABT8QPT7</accession>
<feature type="domain" description="BFD-like [2Fe-2S]-binding" evidence="9">
    <location>
        <begin position="17"/>
        <end position="65"/>
    </location>
</feature>